<evidence type="ECO:0000313" key="2">
    <source>
        <dbReference type="EMBL" id="HGT38008.1"/>
    </source>
</evidence>
<accession>A0A7C4QP78</accession>
<feature type="domain" description="PilZ" evidence="1">
    <location>
        <begin position="29"/>
        <end position="103"/>
    </location>
</feature>
<reference evidence="2" key="1">
    <citation type="journal article" date="2020" name="mSystems">
        <title>Genome- and Community-Level Interaction Insights into Carbon Utilization and Element Cycling Functions of Hydrothermarchaeota in Hydrothermal Sediment.</title>
        <authorList>
            <person name="Zhou Z."/>
            <person name="Liu Y."/>
            <person name="Xu W."/>
            <person name="Pan J."/>
            <person name="Luo Z.H."/>
            <person name="Li M."/>
        </authorList>
    </citation>
    <scope>NUCLEOTIDE SEQUENCE [LARGE SCALE GENOMIC DNA]</scope>
    <source>
        <strain evidence="2">SpSt-508</strain>
    </source>
</reference>
<proteinExistence type="predicted"/>
<dbReference type="EMBL" id="DSVQ01000005">
    <property type="protein sequence ID" value="HGT38008.1"/>
    <property type="molecule type" value="Genomic_DNA"/>
</dbReference>
<comment type="caution">
    <text evidence="2">The sequence shown here is derived from an EMBL/GenBank/DDBJ whole genome shotgun (WGS) entry which is preliminary data.</text>
</comment>
<protein>
    <submittedName>
        <fullName evidence="2">PilZ domain-containing protein</fullName>
    </submittedName>
</protein>
<name>A0A7C4QP78_9PLAN</name>
<dbReference type="AlphaFoldDB" id="A0A7C4QP78"/>
<dbReference type="GO" id="GO:0035438">
    <property type="term" value="F:cyclic-di-GMP binding"/>
    <property type="evidence" value="ECO:0007669"/>
    <property type="project" value="InterPro"/>
</dbReference>
<dbReference type="InterPro" id="IPR009875">
    <property type="entry name" value="PilZ_domain"/>
</dbReference>
<dbReference type="SUPFAM" id="SSF141371">
    <property type="entry name" value="PilZ domain-like"/>
    <property type="match status" value="1"/>
</dbReference>
<organism evidence="2">
    <name type="scientific">Schlesneria paludicola</name>
    <dbReference type="NCBI Taxonomy" id="360056"/>
    <lineage>
        <taxon>Bacteria</taxon>
        <taxon>Pseudomonadati</taxon>
        <taxon>Planctomycetota</taxon>
        <taxon>Planctomycetia</taxon>
        <taxon>Planctomycetales</taxon>
        <taxon>Planctomycetaceae</taxon>
        <taxon>Schlesneria</taxon>
    </lineage>
</organism>
<gene>
    <name evidence="2" type="ORF">ENS64_01880</name>
</gene>
<dbReference type="Pfam" id="PF07238">
    <property type="entry name" value="PilZ"/>
    <property type="match status" value="1"/>
</dbReference>
<evidence type="ECO:0000259" key="1">
    <source>
        <dbReference type="Pfam" id="PF07238"/>
    </source>
</evidence>
<dbReference type="Gene3D" id="2.40.10.220">
    <property type="entry name" value="predicted glycosyltransferase like domains"/>
    <property type="match status" value="1"/>
</dbReference>
<sequence>MTVPDPWSRPTLHDLRSVLESIGKSDGVNQRAFDRIELNIPAEVVTSRGNTVAAMTREISRKGLGLLHRGALSPGIVTVTMASDAREYTYQVKLEWCTPCGNGMFISGGRFIGKADEP</sequence>